<dbReference type="InterPro" id="IPR050595">
    <property type="entry name" value="Bact_response_regulator"/>
</dbReference>
<dbReference type="GO" id="GO:0006935">
    <property type="term" value="P:chemotaxis"/>
    <property type="evidence" value="ECO:0007669"/>
    <property type="project" value="UniProtKB-KW"/>
</dbReference>
<dbReference type="PANTHER" id="PTHR44591:SF3">
    <property type="entry name" value="RESPONSE REGULATORY DOMAIN-CONTAINING PROTEIN"/>
    <property type="match status" value="1"/>
</dbReference>
<dbReference type="STRING" id="223786.SAMN05216234_11530"/>
<dbReference type="RefSeq" id="WP_092912252.1">
    <property type="nucleotide sequence ID" value="NZ_FOXB01000015.1"/>
</dbReference>
<dbReference type="Proteomes" id="UP000199227">
    <property type="component" value="Unassembled WGS sequence"/>
</dbReference>
<dbReference type="EMBL" id="FOXB01000015">
    <property type="protein sequence ID" value="SFP33144.1"/>
    <property type="molecule type" value="Genomic_DNA"/>
</dbReference>
<sequence>MNIMIVDDEIKLRDTLKSIIENKIGADIKIIEAEDGKKALDLIQHERVDILLTDIMMPNMNGFELISRVKNSNKTKNIFIAAITGLGGEEQIEKIYASGADFYIAKPFHIDDIVARLKFIIQFIKKDKYQTILPQKDVENLFNDYYLQNCITIFNMQKEADLFLLWKHFSQEDLVSASDSLKDIIVEFVKIYRFLSRENKSPKFKILLEYSKNFAYLTVKDKFCTEAAEKIIKSSEYKDIKFKDDCFTIRLNLIREEDNKETIKTIYEQVKAIDFMTIVSEDIDYYIDDVNEAKEAYLYLLNDKNEVSADLIYESSEFFENCFHLLNHLAEFGHLAEAVKDVYSYLKDFDAMEREKQKNIIRNINDFIILFEKWLKSIFKNKDVNDIHFMDIELLEQCKKIIQN</sequence>
<evidence type="ECO:0000259" key="6">
    <source>
        <dbReference type="PROSITE" id="PS50110"/>
    </source>
</evidence>
<evidence type="ECO:0000313" key="8">
    <source>
        <dbReference type="Proteomes" id="UP000199227"/>
    </source>
</evidence>
<dbReference type="OrthoDB" id="9816343at2"/>
<dbReference type="Gene3D" id="3.40.50.2300">
    <property type="match status" value="1"/>
</dbReference>
<accession>A0A1I5PGD1</accession>
<evidence type="ECO:0000256" key="4">
    <source>
        <dbReference type="ARBA" id="ARBA00022779"/>
    </source>
</evidence>
<dbReference type="Pfam" id="PF00072">
    <property type="entry name" value="Response_reg"/>
    <property type="match status" value="1"/>
</dbReference>
<dbReference type="GO" id="GO:0000160">
    <property type="term" value="P:phosphorelay signal transduction system"/>
    <property type="evidence" value="ECO:0007669"/>
    <property type="project" value="InterPro"/>
</dbReference>
<dbReference type="SUPFAM" id="SSF52172">
    <property type="entry name" value="CheY-like"/>
    <property type="match status" value="1"/>
</dbReference>
<dbReference type="PROSITE" id="PS50110">
    <property type="entry name" value="RESPONSE_REGULATORY"/>
    <property type="match status" value="1"/>
</dbReference>
<dbReference type="GO" id="GO:0097588">
    <property type="term" value="P:archaeal or bacterial-type flagellum-dependent cell motility"/>
    <property type="evidence" value="ECO:0007669"/>
    <property type="project" value="UniProtKB-KW"/>
</dbReference>
<dbReference type="InterPro" id="IPR001789">
    <property type="entry name" value="Sig_transdc_resp-reg_receiver"/>
</dbReference>
<evidence type="ECO:0000313" key="7">
    <source>
        <dbReference type="EMBL" id="SFP33144.1"/>
    </source>
</evidence>
<proteinExistence type="predicted"/>
<feature type="domain" description="Response regulatory" evidence="6">
    <location>
        <begin position="2"/>
        <end position="121"/>
    </location>
</feature>
<reference evidence="7 8" key="1">
    <citation type="submission" date="2016-10" db="EMBL/GenBank/DDBJ databases">
        <authorList>
            <person name="de Groot N.N."/>
        </authorList>
    </citation>
    <scope>NUCLEOTIDE SEQUENCE [LARGE SCALE GENOMIC DNA]</scope>
    <source>
        <strain evidence="7 8">EP1-55-1</strain>
    </source>
</reference>
<protein>
    <submittedName>
        <fullName evidence="7">Response regulator receiver domain-containing protein</fullName>
    </submittedName>
</protein>
<dbReference type="AlphaFoldDB" id="A0A1I5PGD1"/>
<organism evidence="7 8">
    <name type="scientific">Hydrogenimonas thermophila</name>
    <dbReference type="NCBI Taxonomy" id="223786"/>
    <lineage>
        <taxon>Bacteria</taxon>
        <taxon>Pseudomonadati</taxon>
        <taxon>Campylobacterota</taxon>
        <taxon>Epsilonproteobacteria</taxon>
        <taxon>Campylobacterales</taxon>
        <taxon>Hydrogenimonadaceae</taxon>
        <taxon>Hydrogenimonas</taxon>
    </lineage>
</organism>
<feature type="modified residue" description="4-aspartylphosphate" evidence="5">
    <location>
        <position position="54"/>
    </location>
</feature>
<evidence type="ECO:0000256" key="1">
    <source>
        <dbReference type="ARBA" id="ARBA00001946"/>
    </source>
</evidence>
<keyword evidence="8" id="KW-1185">Reference proteome</keyword>
<dbReference type="PANTHER" id="PTHR44591">
    <property type="entry name" value="STRESS RESPONSE REGULATOR PROTEIN 1"/>
    <property type="match status" value="1"/>
</dbReference>
<dbReference type="SMART" id="SM00448">
    <property type="entry name" value="REC"/>
    <property type="match status" value="1"/>
</dbReference>
<comment type="cofactor">
    <cofactor evidence="1">
        <name>Mg(2+)</name>
        <dbReference type="ChEBI" id="CHEBI:18420"/>
    </cofactor>
</comment>
<keyword evidence="4" id="KW-0283">Flagellar rotation</keyword>
<evidence type="ECO:0000256" key="3">
    <source>
        <dbReference type="ARBA" id="ARBA00022553"/>
    </source>
</evidence>
<gene>
    <name evidence="7" type="ORF">SAMN05216234_11530</name>
</gene>
<evidence type="ECO:0000256" key="2">
    <source>
        <dbReference type="ARBA" id="ARBA00022500"/>
    </source>
</evidence>
<dbReference type="InterPro" id="IPR011006">
    <property type="entry name" value="CheY-like_superfamily"/>
</dbReference>
<evidence type="ECO:0000256" key="5">
    <source>
        <dbReference type="PROSITE-ProRule" id="PRU00169"/>
    </source>
</evidence>
<keyword evidence="3 5" id="KW-0597">Phosphoprotein</keyword>
<keyword evidence="2" id="KW-0145">Chemotaxis</keyword>
<name>A0A1I5PGD1_9BACT</name>